<reference evidence="3" key="1">
    <citation type="submission" date="2021-03" db="EMBL/GenBank/DDBJ databases">
        <title>Whole genome shotgun sequence of Actinoplanes consettensis NBRC 14913.</title>
        <authorList>
            <person name="Komaki H."/>
            <person name="Tamura T."/>
        </authorList>
    </citation>
    <scope>NUCLEOTIDE SEQUENCE</scope>
    <source>
        <strain evidence="3">NBRC 14913</strain>
    </source>
</reference>
<evidence type="ECO:0000256" key="1">
    <source>
        <dbReference type="SAM" id="SignalP"/>
    </source>
</evidence>
<keyword evidence="4" id="KW-1185">Reference proteome</keyword>
<dbReference type="Proteomes" id="UP000680865">
    <property type="component" value="Unassembled WGS sequence"/>
</dbReference>
<sequence length="281" mass="29497">MAFRTRKFVISAVAVSAALAGGVALASSSDAAVTTTDRTAAAAVTLPPVNAKFDYQIGAAYTPPSGVTVVSRDRKATPAAGIYNICYVNAFQVQPDEVTWWQQNHDDLLLKDSSGEYVVDGDWNEILLDTSTAAKRTALTGVVGGWIDGCATAGFKAVEPDNIDSYDRSEGLLTKAGAVSYLQLLATRAHARSLAIGQKNTTDLGTAGKSAGLDFAIAEECGRYTECDGYTDVYGTHVIDIEYTKSAFTKACSAVGATISVVRRDVAVTAPGSSTYVYDAC</sequence>
<dbReference type="InterPro" id="IPR017853">
    <property type="entry name" value="GH"/>
</dbReference>
<keyword evidence="1" id="KW-0732">Signal</keyword>
<feature type="domain" description="Glycoside-hydrolase family GH114 TIM-barrel" evidence="2">
    <location>
        <begin position="52"/>
        <end position="268"/>
    </location>
</feature>
<feature type="signal peptide" evidence="1">
    <location>
        <begin position="1"/>
        <end position="26"/>
    </location>
</feature>
<dbReference type="InterPro" id="IPR004352">
    <property type="entry name" value="GH114_TIM-barrel"/>
</dbReference>
<dbReference type="Pfam" id="PF03537">
    <property type="entry name" value="Glyco_hydro_114"/>
    <property type="match status" value="1"/>
</dbReference>
<gene>
    <name evidence="3" type="ORF">Aco04nite_45150</name>
</gene>
<dbReference type="InterPro" id="IPR013785">
    <property type="entry name" value="Aldolase_TIM"/>
</dbReference>
<evidence type="ECO:0000313" key="3">
    <source>
        <dbReference type="EMBL" id="GIM75391.1"/>
    </source>
</evidence>
<dbReference type="AlphaFoldDB" id="A0A919SNF5"/>
<comment type="caution">
    <text evidence="3">The sequence shown here is derived from an EMBL/GenBank/DDBJ whole genome shotgun (WGS) entry which is preliminary data.</text>
</comment>
<protein>
    <recommendedName>
        <fullName evidence="2">Glycoside-hydrolase family GH114 TIM-barrel domain-containing protein</fullName>
    </recommendedName>
</protein>
<evidence type="ECO:0000313" key="4">
    <source>
        <dbReference type="Proteomes" id="UP000680865"/>
    </source>
</evidence>
<dbReference type="RefSeq" id="WP_212999213.1">
    <property type="nucleotide sequence ID" value="NZ_BAAATW010000002.1"/>
</dbReference>
<evidence type="ECO:0000259" key="2">
    <source>
        <dbReference type="Pfam" id="PF03537"/>
    </source>
</evidence>
<dbReference type="PANTHER" id="PTHR35273">
    <property type="entry name" value="ALPHA-1,4 POLYGALACTOSAMINIDASE, PUTATIVE (AFU_ORTHOLOGUE AFUA_3G07890)-RELATED"/>
    <property type="match status" value="1"/>
</dbReference>
<organism evidence="3 4">
    <name type="scientific">Winogradskya consettensis</name>
    <dbReference type="NCBI Taxonomy" id="113560"/>
    <lineage>
        <taxon>Bacteria</taxon>
        <taxon>Bacillati</taxon>
        <taxon>Actinomycetota</taxon>
        <taxon>Actinomycetes</taxon>
        <taxon>Micromonosporales</taxon>
        <taxon>Micromonosporaceae</taxon>
        <taxon>Winogradskya</taxon>
    </lineage>
</organism>
<proteinExistence type="predicted"/>
<accession>A0A919SNF5</accession>
<dbReference type="Gene3D" id="3.20.20.70">
    <property type="entry name" value="Aldolase class I"/>
    <property type="match status" value="1"/>
</dbReference>
<dbReference type="EMBL" id="BOQP01000023">
    <property type="protein sequence ID" value="GIM75391.1"/>
    <property type="molecule type" value="Genomic_DNA"/>
</dbReference>
<dbReference type="PANTHER" id="PTHR35273:SF2">
    <property type="entry name" value="ALPHA-GALACTOSIDASE"/>
    <property type="match status" value="1"/>
</dbReference>
<name>A0A919SNF5_9ACTN</name>
<feature type="chain" id="PRO_5037364040" description="Glycoside-hydrolase family GH114 TIM-barrel domain-containing protein" evidence="1">
    <location>
        <begin position="27"/>
        <end position="281"/>
    </location>
</feature>
<dbReference type="SUPFAM" id="SSF51445">
    <property type="entry name" value="(Trans)glycosidases"/>
    <property type="match status" value="1"/>
</dbReference>